<keyword evidence="3" id="KW-0964">Secreted</keyword>
<dbReference type="GO" id="GO:0005576">
    <property type="term" value="C:extracellular region"/>
    <property type="evidence" value="ECO:0007669"/>
    <property type="project" value="UniProtKB-SubCell"/>
</dbReference>
<proteinExistence type="inferred from homology"/>
<dbReference type="RefSeq" id="XP_054849698.1">
    <property type="nucleotide sequence ID" value="XM_054993723.1"/>
</dbReference>
<dbReference type="InterPro" id="IPR051666">
    <property type="entry name" value="SP_Capacitation_Regulator"/>
</dbReference>
<reference evidence="9" key="1">
    <citation type="submission" date="2025-08" db="UniProtKB">
        <authorList>
            <consortium name="RefSeq"/>
        </authorList>
    </citation>
    <scope>IDENTIFICATION</scope>
    <source>
        <tissue evidence="9">Blood</tissue>
    </source>
</reference>
<feature type="disulfide bond" evidence="6">
    <location>
        <begin position="17"/>
        <end position="43"/>
    </location>
</feature>
<dbReference type="Proteomes" id="UP001190640">
    <property type="component" value="Chromosome 12"/>
</dbReference>
<gene>
    <name evidence="9" type="primary">LOC129339118</name>
</gene>
<organism evidence="8 9">
    <name type="scientific">Eublepharis macularius</name>
    <name type="common">Leopard gecko</name>
    <name type="synonym">Cyrtodactylus macularius</name>
    <dbReference type="NCBI Taxonomy" id="481883"/>
    <lineage>
        <taxon>Eukaryota</taxon>
        <taxon>Metazoa</taxon>
        <taxon>Chordata</taxon>
        <taxon>Craniata</taxon>
        <taxon>Vertebrata</taxon>
        <taxon>Euteleostomi</taxon>
        <taxon>Lepidosauria</taxon>
        <taxon>Squamata</taxon>
        <taxon>Bifurcata</taxon>
        <taxon>Gekkota</taxon>
        <taxon>Eublepharidae</taxon>
        <taxon>Eublepharinae</taxon>
        <taxon>Eublepharis</taxon>
    </lineage>
</organism>
<dbReference type="GO" id="GO:0048240">
    <property type="term" value="P:sperm capacitation"/>
    <property type="evidence" value="ECO:0007669"/>
    <property type="project" value="TreeGrafter"/>
</dbReference>
<dbReference type="PROSITE" id="PS00023">
    <property type="entry name" value="FN2_1"/>
    <property type="match status" value="2"/>
</dbReference>
<dbReference type="FunFam" id="2.10.10.10:FF:000003">
    <property type="entry name" value="binder of sperm protein homolog 1"/>
    <property type="match status" value="1"/>
</dbReference>
<evidence type="ECO:0000313" key="8">
    <source>
        <dbReference type="Proteomes" id="UP001190640"/>
    </source>
</evidence>
<evidence type="ECO:0000256" key="4">
    <source>
        <dbReference type="ARBA" id="ARBA00022737"/>
    </source>
</evidence>
<protein>
    <submittedName>
        <fullName evidence="9">Epididymal sperm-binding protein 1-like</fullName>
    </submittedName>
</protein>
<comment type="similarity">
    <text evidence="2">Belongs to the seminal plasma protein family.</text>
</comment>
<dbReference type="PROSITE" id="PS51092">
    <property type="entry name" value="FN2_2"/>
    <property type="match status" value="3"/>
</dbReference>
<evidence type="ECO:0000256" key="5">
    <source>
        <dbReference type="ARBA" id="ARBA00023157"/>
    </source>
</evidence>
<accession>A0AA97K453</accession>
<dbReference type="PANTHER" id="PTHR22918">
    <property type="entry name" value="SEMINAL PLASMA PROTEIN"/>
    <property type="match status" value="1"/>
</dbReference>
<feature type="disulfide bond" evidence="6">
    <location>
        <begin position="126"/>
        <end position="152"/>
    </location>
</feature>
<name>A0AA97K453_EUBMA</name>
<dbReference type="PANTHER" id="PTHR22918:SF1">
    <property type="entry name" value="FIBRONECTIN TYPE-II DOMAIN-CONTAINING PROTEIN"/>
    <property type="match status" value="1"/>
</dbReference>
<dbReference type="InterPro" id="IPR000562">
    <property type="entry name" value="FN_type2_dom"/>
</dbReference>
<evidence type="ECO:0000256" key="1">
    <source>
        <dbReference type="ARBA" id="ARBA00004613"/>
    </source>
</evidence>
<dbReference type="PRINTS" id="PR00013">
    <property type="entry name" value="FNTYPEII"/>
</dbReference>
<feature type="disulfide bond" evidence="6">
    <location>
        <begin position="86"/>
        <end position="113"/>
    </location>
</feature>
<comment type="subcellular location">
    <subcellularLocation>
        <location evidence="1">Secreted</location>
    </subcellularLocation>
</comment>
<dbReference type="GeneID" id="129339118"/>
<dbReference type="SUPFAM" id="SSF57440">
    <property type="entry name" value="Kringle-like"/>
    <property type="match status" value="3"/>
</dbReference>
<dbReference type="GO" id="GO:0008201">
    <property type="term" value="F:heparin binding"/>
    <property type="evidence" value="ECO:0007669"/>
    <property type="project" value="TreeGrafter"/>
</dbReference>
<dbReference type="Pfam" id="PF00040">
    <property type="entry name" value="fn2"/>
    <property type="match status" value="3"/>
</dbReference>
<evidence type="ECO:0000256" key="6">
    <source>
        <dbReference type="PROSITE-ProRule" id="PRU00479"/>
    </source>
</evidence>
<dbReference type="InterPro" id="IPR013806">
    <property type="entry name" value="Kringle-like"/>
</dbReference>
<dbReference type="AlphaFoldDB" id="A0AA97K453"/>
<evidence type="ECO:0000256" key="3">
    <source>
        <dbReference type="ARBA" id="ARBA00022525"/>
    </source>
</evidence>
<dbReference type="FunFam" id="2.10.10.10:FF:000011">
    <property type="entry name" value="Uncharacterized protein"/>
    <property type="match status" value="1"/>
</dbReference>
<keyword evidence="8" id="KW-1185">Reference proteome</keyword>
<dbReference type="Gene3D" id="2.10.10.10">
    <property type="entry name" value="Fibronectin, type II, collagen-binding"/>
    <property type="match status" value="3"/>
</dbReference>
<evidence type="ECO:0000313" key="9">
    <source>
        <dbReference type="RefSeq" id="XP_054849698.1"/>
    </source>
</evidence>
<dbReference type="InterPro" id="IPR036943">
    <property type="entry name" value="FN_type2_sf"/>
</dbReference>
<feature type="domain" description="Fibronectin type-II" evidence="7">
    <location>
        <begin position="67"/>
        <end position="115"/>
    </location>
</feature>
<feature type="domain" description="Fibronectin type-II" evidence="7">
    <location>
        <begin position="121"/>
        <end position="163"/>
    </location>
</feature>
<dbReference type="GO" id="GO:0009986">
    <property type="term" value="C:cell surface"/>
    <property type="evidence" value="ECO:0007669"/>
    <property type="project" value="TreeGrafter"/>
</dbReference>
<sequence length="163" mass="18619">MNQREEAKEMLADTPACVFPFVFDGKSYTSCTKDGTVDEKLWCATTDNYDTDSKWKYCSLEEYGGNSDGKPCVFPFVYKKRTFYTCTDESREKGKFWCSTTSNFDLEPQWSYCADTRLDANPKGPCVFPFIYNGTSYSSCTTDGFSNKKLWCSLTSDYGPSYK</sequence>
<feature type="disulfide bond" evidence="6">
    <location>
        <begin position="31"/>
        <end position="58"/>
    </location>
</feature>
<feature type="disulfide bond" evidence="6">
    <location>
        <begin position="72"/>
        <end position="98"/>
    </location>
</feature>
<evidence type="ECO:0000256" key="2">
    <source>
        <dbReference type="ARBA" id="ARBA00010011"/>
    </source>
</evidence>
<keyword evidence="5 6" id="KW-1015">Disulfide bond</keyword>
<dbReference type="SMART" id="SM00059">
    <property type="entry name" value="FN2"/>
    <property type="match status" value="3"/>
</dbReference>
<dbReference type="CDD" id="cd00062">
    <property type="entry name" value="FN2"/>
    <property type="match status" value="2"/>
</dbReference>
<dbReference type="KEGG" id="emc:129339118"/>
<feature type="domain" description="Fibronectin type-II" evidence="7">
    <location>
        <begin position="12"/>
        <end position="60"/>
    </location>
</feature>
<evidence type="ECO:0000259" key="7">
    <source>
        <dbReference type="PROSITE" id="PS51092"/>
    </source>
</evidence>
<comment type="caution">
    <text evidence="6">Lacks conserved residue(s) required for the propagation of feature annotation.</text>
</comment>
<keyword evidence="4" id="KW-0677">Repeat</keyword>